<feature type="non-terminal residue" evidence="1">
    <location>
        <position position="104"/>
    </location>
</feature>
<dbReference type="AlphaFoldDB" id="A0A8K1LS33"/>
<evidence type="ECO:0000313" key="2">
    <source>
        <dbReference type="Proteomes" id="UP000796761"/>
    </source>
</evidence>
<accession>A0A8K1LS33</accession>
<gene>
    <name evidence="1" type="ORF">HGM15179_002945</name>
</gene>
<reference evidence="1" key="1">
    <citation type="submission" date="2019-04" db="EMBL/GenBank/DDBJ databases">
        <title>Genome assembly of Zosterops borbonicus 15179.</title>
        <authorList>
            <person name="Leroy T."/>
            <person name="Anselmetti Y."/>
            <person name="Tilak M.-K."/>
            <person name="Nabholz B."/>
        </authorList>
    </citation>
    <scope>NUCLEOTIDE SEQUENCE</scope>
    <source>
        <strain evidence="1">HGM_15179</strain>
        <tissue evidence="1">Muscle</tissue>
    </source>
</reference>
<keyword evidence="2" id="KW-1185">Reference proteome</keyword>
<dbReference type="Proteomes" id="UP000796761">
    <property type="component" value="Unassembled WGS sequence"/>
</dbReference>
<name>A0A8K1LS33_9PASS</name>
<sequence>KARSRSTLRVLSTTKIHENGFGGVGFNMSKQFLPRSPKVKSSVAQELLQPQPHLAFDKLQALTELSRLQTKGLQTRAGAKGIRMTSPSVVPFAGLLTGAPVAKG</sequence>
<comment type="caution">
    <text evidence="1">The sequence shown here is derived from an EMBL/GenBank/DDBJ whole genome shotgun (WGS) entry which is preliminary data.</text>
</comment>
<organism evidence="1 2">
    <name type="scientific">Zosterops borbonicus</name>
    <dbReference type="NCBI Taxonomy" id="364589"/>
    <lineage>
        <taxon>Eukaryota</taxon>
        <taxon>Metazoa</taxon>
        <taxon>Chordata</taxon>
        <taxon>Craniata</taxon>
        <taxon>Vertebrata</taxon>
        <taxon>Euteleostomi</taxon>
        <taxon>Archelosauria</taxon>
        <taxon>Archosauria</taxon>
        <taxon>Dinosauria</taxon>
        <taxon>Saurischia</taxon>
        <taxon>Theropoda</taxon>
        <taxon>Coelurosauria</taxon>
        <taxon>Aves</taxon>
        <taxon>Neognathae</taxon>
        <taxon>Neoaves</taxon>
        <taxon>Telluraves</taxon>
        <taxon>Australaves</taxon>
        <taxon>Passeriformes</taxon>
        <taxon>Sylvioidea</taxon>
        <taxon>Zosteropidae</taxon>
        <taxon>Zosterops</taxon>
    </lineage>
</organism>
<protein>
    <submittedName>
        <fullName evidence="1">Uncharacterized protein</fullName>
    </submittedName>
</protein>
<proteinExistence type="predicted"/>
<evidence type="ECO:0000313" key="1">
    <source>
        <dbReference type="EMBL" id="TRZ24259.1"/>
    </source>
</evidence>
<dbReference type="EMBL" id="SWJQ01000050">
    <property type="protein sequence ID" value="TRZ24259.1"/>
    <property type="molecule type" value="Genomic_DNA"/>
</dbReference>